<dbReference type="PROSITE" id="PS00012">
    <property type="entry name" value="PHOSPHOPANTETHEINE"/>
    <property type="match status" value="1"/>
</dbReference>
<feature type="domain" description="Carrier" evidence="7">
    <location>
        <begin position="1014"/>
        <end position="1088"/>
    </location>
</feature>
<dbReference type="SUPFAM" id="SSF52777">
    <property type="entry name" value="CoA-dependent acyltransferases"/>
    <property type="match status" value="4"/>
</dbReference>
<dbReference type="PANTHER" id="PTHR45527:SF1">
    <property type="entry name" value="FATTY ACID SYNTHASE"/>
    <property type="match status" value="1"/>
</dbReference>
<dbReference type="PANTHER" id="PTHR45527">
    <property type="entry name" value="NONRIBOSOMAL PEPTIDE SYNTHETASE"/>
    <property type="match status" value="1"/>
</dbReference>
<keyword evidence="4" id="KW-0677">Repeat</keyword>
<sequence>MTDLQRRIAALSPKQRELLERRLADLTASRIRAPEDRIDPRDATGPAPLAIQQQREWTFAQYRAANNIPGAFRVEGELDLALLGSVLTEVVERHEVLRSTVELAEDGARVQVVHPATPVPTPVVDLTHLSPEERQEEVRRRWEAEVVGPFDPAQPQRLRVSLLRLDGSTHVVLITTDHAAADLGSVGILVEEFAALYAMRRGGGPGELPPVKIQYGDYAAWQRNVERERKAAELEHWRRVLDGIPGGLALPSDRPYPAEPTFAGGAYRADLSPELTAELRRFTEREKTAIGVVLVAACAVLLYRYLDQDDVVIGEIVSGRNRSEIEQLIGCFVGALPLRMRLADDQTLREIVRQARDTVVTAYDHQDLPFDSLLEQLDLGPEVNQASLMDMWLDVRTPERTLALPGMRITAEPVESSLAATPLTLDANPNTDELQLRWLYMTELFDESTVVVLADQFRRILARLVTAPDTPVGELELAVAPPVAAEVAPASAGFVELFQRRVAVAPYAPAVVWDGVPTSYADLNRDANRLAHHLRARGVGRESRVGILLDRTPSLTVAILGVLKTGAAYVPLDPGYPPDRLAFMLADAEVTVLLTGERLAGALAGVEPAPAYEAVLVDDPSTLDGQAEDDPAEAPDLDALAYVVYTSGSTGRPKGAMIEHGSLVTFARDVVDRLGLGTGDRFLQFASPSFDVLVEELFPTWLAGGCVVFPARPLLGGGDDLAELIERERLTVIELPTAYWHEWVRELERLDRTLPDCLRLVIIGGERVLPERLAGWRRRLPVPLAHVYGLTETTVSSTFFRLDPADPVTDWPNLPIGTPLPSADLRVLDRRLRPVPVGATGELYIGGVSLARGYLARPGLTAQRFVADPEPARPGQRLYRTGDLVRQRADGNLEFIGRVDTQIKIRGFRVEPMEIESVLSRHPQVAESVVAVHEPAPGDRRLVAYVVPGPRPDGAEPLPAELRQYLERELPAYLVPAAFVELDALPLTPNGKVDRRRLPAPDGDRPEVGEEYVEPRSPVERTLADIVAAVVGLARVGAHDNFFEIGGDSILAIQVVARAQEAGLRLTPFDLFAHPTVSALSGVAAAGPTVDAEQSDVTGPVPLAPAQRWFALSGIEEPHHWNRSVLLDLAAPGDARLLGTAVSHLLAHHDGLRQRFLLAGERSQVRIAPRGDVTPFAVYDLADLAEADGDRRSAELVAEAQASLDLAVGPLVRFALLTFGGRRPDQLAVVAHRLVADDVSIRVLLEDLATALAQLAAGRQVKLPAKTTSWQSWSRRLIAYAATPPVQSQRAYWSELVAGPSAGLPVDTEAEPAANTVASAATVTATLDAETTGELLRAAPEALTCTVDELLLAALSRTLSGWTGAPRHLVAVERHDRPRISDEVDLSRTVGWFSATHPVALTAEPGSAEATLKAVKEALRAVPTGGIGWQMLRQEPDPPPPAATDLAFTYLGEVDQPASGAFTVVAEPVGADESPRGRRPYLIEVAASVAGGRLAVRWRYSEHLHARQTLEDLAARYVEELRALVELGRLATGPVYTPSDFPLARVDPAQLDSLLGRLRSG</sequence>
<dbReference type="InterPro" id="IPR025110">
    <property type="entry name" value="AMP-bd_C"/>
</dbReference>
<evidence type="ECO:0000313" key="8">
    <source>
        <dbReference type="EMBL" id="MFC0527598.1"/>
    </source>
</evidence>
<dbReference type="InterPro" id="IPR045851">
    <property type="entry name" value="AMP-bd_C_sf"/>
</dbReference>
<organism evidence="8 9">
    <name type="scientific">Phytohabitans kaempferiae</name>
    <dbReference type="NCBI Taxonomy" id="1620943"/>
    <lineage>
        <taxon>Bacteria</taxon>
        <taxon>Bacillati</taxon>
        <taxon>Actinomycetota</taxon>
        <taxon>Actinomycetes</taxon>
        <taxon>Micromonosporales</taxon>
        <taxon>Micromonosporaceae</taxon>
    </lineage>
</organism>
<dbReference type="Gene3D" id="3.40.50.980">
    <property type="match status" value="2"/>
</dbReference>
<dbReference type="CDD" id="cd19531">
    <property type="entry name" value="LCL_NRPS-like"/>
    <property type="match status" value="1"/>
</dbReference>
<dbReference type="Gene3D" id="3.30.300.30">
    <property type="match status" value="1"/>
</dbReference>
<feature type="region of interest" description="Disordered" evidence="6">
    <location>
        <begin position="993"/>
        <end position="1014"/>
    </location>
</feature>
<dbReference type="Proteomes" id="UP001589867">
    <property type="component" value="Unassembled WGS sequence"/>
</dbReference>
<dbReference type="InterPro" id="IPR001242">
    <property type="entry name" value="Condensation_dom"/>
</dbReference>
<dbReference type="NCBIfam" id="TIGR01720">
    <property type="entry name" value="NRPS-para261"/>
    <property type="match status" value="1"/>
</dbReference>
<dbReference type="Pfam" id="PF00550">
    <property type="entry name" value="PP-binding"/>
    <property type="match status" value="1"/>
</dbReference>
<dbReference type="Gene3D" id="3.30.559.30">
    <property type="entry name" value="Nonribosomal peptide synthetase, condensation domain"/>
    <property type="match status" value="2"/>
</dbReference>
<dbReference type="Pfam" id="PF13193">
    <property type="entry name" value="AMP-binding_C"/>
    <property type="match status" value="1"/>
</dbReference>
<comment type="cofactor">
    <cofactor evidence="1">
        <name>pantetheine 4'-phosphate</name>
        <dbReference type="ChEBI" id="CHEBI:47942"/>
    </cofactor>
</comment>
<dbReference type="InterPro" id="IPR020806">
    <property type="entry name" value="PKS_PP-bd"/>
</dbReference>
<dbReference type="PROSITE" id="PS00455">
    <property type="entry name" value="AMP_BINDING"/>
    <property type="match status" value="1"/>
</dbReference>
<evidence type="ECO:0000259" key="7">
    <source>
        <dbReference type="PROSITE" id="PS50075"/>
    </source>
</evidence>
<dbReference type="InterPro" id="IPR020845">
    <property type="entry name" value="AMP-binding_CS"/>
</dbReference>
<dbReference type="NCBIfam" id="TIGR01733">
    <property type="entry name" value="AA-adenyl-dom"/>
    <property type="match status" value="1"/>
</dbReference>
<dbReference type="InterPro" id="IPR036736">
    <property type="entry name" value="ACP-like_sf"/>
</dbReference>
<keyword evidence="3" id="KW-0597">Phosphoprotein</keyword>
<dbReference type="Pfam" id="PF00668">
    <property type="entry name" value="Condensation"/>
    <property type="match status" value="2"/>
</dbReference>
<reference evidence="8 9" key="1">
    <citation type="submission" date="2024-09" db="EMBL/GenBank/DDBJ databases">
        <authorList>
            <person name="Sun Q."/>
            <person name="Mori K."/>
        </authorList>
    </citation>
    <scope>NUCLEOTIDE SEQUENCE [LARGE SCALE GENOMIC DNA]</scope>
    <source>
        <strain evidence="8 9">TBRC 3947</strain>
    </source>
</reference>
<evidence type="ECO:0000256" key="1">
    <source>
        <dbReference type="ARBA" id="ARBA00001957"/>
    </source>
</evidence>
<dbReference type="InterPro" id="IPR000873">
    <property type="entry name" value="AMP-dep_synth/lig_dom"/>
</dbReference>
<dbReference type="InterPro" id="IPR006162">
    <property type="entry name" value="Ppantetheine_attach_site"/>
</dbReference>
<dbReference type="CDD" id="cd05930">
    <property type="entry name" value="A_NRPS"/>
    <property type="match status" value="1"/>
</dbReference>
<evidence type="ECO:0000256" key="2">
    <source>
        <dbReference type="ARBA" id="ARBA00022450"/>
    </source>
</evidence>
<name>A0ABV6LZG2_9ACTN</name>
<comment type="caution">
    <text evidence="8">The sequence shown here is derived from an EMBL/GenBank/DDBJ whole genome shotgun (WGS) entry which is preliminary data.</text>
</comment>
<dbReference type="InterPro" id="IPR010060">
    <property type="entry name" value="NRPS_synth"/>
</dbReference>
<evidence type="ECO:0000313" key="9">
    <source>
        <dbReference type="Proteomes" id="UP001589867"/>
    </source>
</evidence>
<dbReference type="SMART" id="SM00823">
    <property type="entry name" value="PKS_PP"/>
    <property type="match status" value="1"/>
</dbReference>
<evidence type="ECO:0000256" key="6">
    <source>
        <dbReference type="SAM" id="MobiDB-lite"/>
    </source>
</evidence>
<dbReference type="Pfam" id="PF00501">
    <property type="entry name" value="AMP-binding"/>
    <property type="match status" value="1"/>
</dbReference>
<dbReference type="SUPFAM" id="SSF47336">
    <property type="entry name" value="ACP-like"/>
    <property type="match status" value="1"/>
</dbReference>
<evidence type="ECO:0000256" key="4">
    <source>
        <dbReference type="ARBA" id="ARBA00022737"/>
    </source>
</evidence>
<keyword evidence="5" id="KW-0045">Antibiotic biosynthesis</keyword>
<dbReference type="InterPro" id="IPR009081">
    <property type="entry name" value="PP-bd_ACP"/>
</dbReference>
<protein>
    <submittedName>
        <fullName evidence="8">Amino acid adenylation domain-containing protein</fullName>
    </submittedName>
</protein>
<proteinExistence type="predicted"/>
<dbReference type="InterPro" id="IPR010071">
    <property type="entry name" value="AA_adenyl_dom"/>
</dbReference>
<dbReference type="InterPro" id="IPR023213">
    <property type="entry name" value="CAT-like_dom_sf"/>
</dbReference>
<dbReference type="Gene3D" id="1.10.1200.10">
    <property type="entry name" value="ACP-like"/>
    <property type="match status" value="1"/>
</dbReference>
<gene>
    <name evidence="8" type="ORF">ACFFIA_08000</name>
</gene>
<evidence type="ECO:0000256" key="3">
    <source>
        <dbReference type="ARBA" id="ARBA00022553"/>
    </source>
</evidence>
<dbReference type="PROSITE" id="PS50075">
    <property type="entry name" value="CARRIER"/>
    <property type="match status" value="1"/>
</dbReference>
<dbReference type="Gene3D" id="3.30.559.10">
    <property type="entry name" value="Chloramphenicol acetyltransferase-like domain"/>
    <property type="match status" value="2"/>
</dbReference>
<dbReference type="RefSeq" id="WP_377247812.1">
    <property type="nucleotide sequence ID" value="NZ_JBHLUH010000009.1"/>
</dbReference>
<keyword evidence="2" id="KW-0596">Phosphopantetheine</keyword>
<dbReference type="Gene3D" id="2.30.38.10">
    <property type="entry name" value="Luciferase, Domain 3"/>
    <property type="match status" value="1"/>
</dbReference>
<accession>A0ABV6LZG2</accession>
<dbReference type="SUPFAM" id="SSF56801">
    <property type="entry name" value="Acetyl-CoA synthetase-like"/>
    <property type="match status" value="1"/>
</dbReference>
<keyword evidence="9" id="KW-1185">Reference proteome</keyword>
<dbReference type="EMBL" id="JBHLUH010000009">
    <property type="protein sequence ID" value="MFC0527598.1"/>
    <property type="molecule type" value="Genomic_DNA"/>
</dbReference>
<evidence type="ECO:0000256" key="5">
    <source>
        <dbReference type="ARBA" id="ARBA00023194"/>
    </source>
</evidence>